<sequence length="43" mass="5131">MSRMNMETRHSTEGVKSFFLKQFQPFLPSLSYKLVFEFSIIDI</sequence>
<proteinExistence type="predicted"/>
<evidence type="ECO:0000313" key="2">
    <source>
        <dbReference type="Proteomes" id="UP000324222"/>
    </source>
</evidence>
<reference evidence="1 2" key="1">
    <citation type="submission" date="2019-05" db="EMBL/GenBank/DDBJ databases">
        <title>Another draft genome of Portunus trituberculatus and its Hox gene families provides insights of decapod evolution.</title>
        <authorList>
            <person name="Jeong J.-H."/>
            <person name="Song I."/>
            <person name="Kim S."/>
            <person name="Choi T."/>
            <person name="Kim D."/>
            <person name="Ryu S."/>
            <person name="Kim W."/>
        </authorList>
    </citation>
    <scope>NUCLEOTIDE SEQUENCE [LARGE SCALE GENOMIC DNA]</scope>
    <source>
        <tissue evidence="1">Muscle</tissue>
    </source>
</reference>
<protein>
    <submittedName>
        <fullName evidence="1">Uncharacterized protein</fullName>
    </submittedName>
</protein>
<organism evidence="1 2">
    <name type="scientific">Portunus trituberculatus</name>
    <name type="common">Swimming crab</name>
    <name type="synonym">Neptunus trituberculatus</name>
    <dbReference type="NCBI Taxonomy" id="210409"/>
    <lineage>
        <taxon>Eukaryota</taxon>
        <taxon>Metazoa</taxon>
        <taxon>Ecdysozoa</taxon>
        <taxon>Arthropoda</taxon>
        <taxon>Crustacea</taxon>
        <taxon>Multicrustacea</taxon>
        <taxon>Malacostraca</taxon>
        <taxon>Eumalacostraca</taxon>
        <taxon>Eucarida</taxon>
        <taxon>Decapoda</taxon>
        <taxon>Pleocyemata</taxon>
        <taxon>Brachyura</taxon>
        <taxon>Eubrachyura</taxon>
        <taxon>Portunoidea</taxon>
        <taxon>Portunidae</taxon>
        <taxon>Portuninae</taxon>
        <taxon>Portunus</taxon>
    </lineage>
</organism>
<name>A0A5B7JRI4_PORTR</name>
<dbReference type="EMBL" id="VSRR010102994">
    <property type="protein sequence ID" value="MPC95648.1"/>
    <property type="molecule type" value="Genomic_DNA"/>
</dbReference>
<evidence type="ECO:0000313" key="1">
    <source>
        <dbReference type="EMBL" id="MPC95648.1"/>
    </source>
</evidence>
<dbReference type="Proteomes" id="UP000324222">
    <property type="component" value="Unassembled WGS sequence"/>
</dbReference>
<accession>A0A5B7JRI4</accession>
<gene>
    <name evidence="1" type="ORF">E2C01_090867</name>
</gene>
<keyword evidence="2" id="KW-1185">Reference proteome</keyword>
<comment type="caution">
    <text evidence="1">The sequence shown here is derived from an EMBL/GenBank/DDBJ whole genome shotgun (WGS) entry which is preliminary data.</text>
</comment>
<dbReference type="AlphaFoldDB" id="A0A5B7JRI4"/>